<protein>
    <recommendedName>
        <fullName evidence="3">HTH myb-type domain-containing protein</fullName>
    </recommendedName>
</protein>
<dbReference type="AlphaFoldDB" id="A0A2P4PXC7"/>
<reference evidence="1 2" key="1">
    <citation type="journal article" date="2013" name="Proc. Natl. Acad. Sci. U.S.A.">
        <title>Genome of an arbuscular mycorrhizal fungus provides insight into the oldest plant symbiosis.</title>
        <authorList>
            <person name="Tisserant E."/>
            <person name="Malbreil M."/>
            <person name="Kuo A."/>
            <person name="Kohler A."/>
            <person name="Symeonidi A."/>
            <person name="Balestrini R."/>
            <person name="Charron P."/>
            <person name="Duensing N."/>
            <person name="Frei Dit Frey N."/>
            <person name="Gianinazzi-Pearson V."/>
            <person name="Gilbert L.B."/>
            <person name="Handa Y."/>
            <person name="Herr J.R."/>
            <person name="Hijri M."/>
            <person name="Koul R."/>
            <person name="Kawaguchi M."/>
            <person name="Krajinski F."/>
            <person name="Lammers P.J."/>
            <person name="Masclaux F.G."/>
            <person name="Murat C."/>
            <person name="Morin E."/>
            <person name="Ndikumana S."/>
            <person name="Pagni M."/>
            <person name="Petitpierre D."/>
            <person name="Requena N."/>
            <person name="Rosikiewicz P."/>
            <person name="Riley R."/>
            <person name="Saito K."/>
            <person name="San Clemente H."/>
            <person name="Shapiro H."/>
            <person name="van Tuinen D."/>
            <person name="Becard G."/>
            <person name="Bonfante P."/>
            <person name="Paszkowski U."/>
            <person name="Shachar-Hill Y.Y."/>
            <person name="Tuskan G.A."/>
            <person name="Young P.W."/>
            <person name="Sanders I.R."/>
            <person name="Henrissat B."/>
            <person name="Rensing S.A."/>
            <person name="Grigoriev I.V."/>
            <person name="Corradi N."/>
            <person name="Roux C."/>
            <person name="Martin F."/>
        </authorList>
    </citation>
    <scope>NUCLEOTIDE SEQUENCE [LARGE SCALE GENOMIC DNA]</scope>
    <source>
        <strain evidence="1 2">DAOM 197198</strain>
    </source>
</reference>
<evidence type="ECO:0000313" key="2">
    <source>
        <dbReference type="Proteomes" id="UP000018888"/>
    </source>
</evidence>
<comment type="caution">
    <text evidence="1">The sequence shown here is derived from an EMBL/GenBank/DDBJ whole genome shotgun (WGS) entry which is preliminary data.</text>
</comment>
<evidence type="ECO:0008006" key="3">
    <source>
        <dbReference type="Google" id="ProtNLM"/>
    </source>
</evidence>
<proteinExistence type="predicted"/>
<gene>
    <name evidence="1" type="ORF">GLOIN_2v1620363</name>
</gene>
<name>A0A2P4PXC7_RHIID</name>
<dbReference type="EMBL" id="AUPC02000126">
    <property type="protein sequence ID" value="POG70043.1"/>
    <property type="molecule type" value="Genomic_DNA"/>
</dbReference>
<sequence length="59" mass="7152">VDSIIKRGMSEGNHLPRSFARINKLLPQYNPKQIRNRYVSKIYFVFYFFFEKKNPDQVL</sequence>
<dbReference type="Proteomes" id="UP000018888">
    <property type="component" value="Unassembled WGS sequence"/>
</dbReference>
<accession>A0A2P4PXC7</accession>
<feature type="non-terminal residue" evidence="1">
    <location>
        <position position="1"/>
    </location>
</feature>
<organism evidence="1 2">
    <name type="scientific">Rhizophagus irregularis (strain DAOM 181602 / DAOM 197198 / MUCL 43194)</name>
    <name type="common">Arbuscular mycorrhizal fungus</name>
    <name type="synonym">Glomus intraradices</name>
    <dbReference type="NCBI Taxonomy" id="747089"/>
    <lineage>
        <taxon>Eukaryota</taxon>
        <taxon>Fungi</taxon>
        <taxon>Fungi incertae sedis</taxon>
        <taxon>Mucoromycota</taxon>
        <taxon>Glomeromycotina</taxon>
        <taxon>Glomeromycetes</taxon>
        <taxon>Glomerales</taxon>
        <taxon>Glomeraceae</taxon>
        <taxon>Rhizophagus</taxon>
    </lineage>
</organism>
<reference evidence="1 2" key="2">
    <citation type="journal article" date="2018" name="New Phytol.">
        <title>High intraspecific genome diversity in the model arbuscular mycorrhizal symbiont Rhizophagus irregularis.</title>
        <authorList>
            <person name="Chen E.C.H."/>
            <person name="Morin E."/>
            <person name="Beaudet D."/>
            <person name="Noel J."/>
            <person name="Yildirir G."/>
            <person name="Ndikumana S."/>
            <person name="Charron P."/>
            <person name="St-Onge C."/>
            <person name="Giorgi J."/>
            <person name="Kruger M."/>
            <person name="Marton T."/>
            <person name="Ropars J."/>
            <person name="Grigoriev I.V."/>
            <person name="Hainaut M."/>
            <person name="Henrissat B."/>
            <person name="Roux C."/>
            <person name="Martin F."/>
            <person name="Corradi N."/>
        </authorList>
    </citation>
    <scope>NUCLEOTIDE SEQUENCE [LARGE SCALE GENOMIC DNA]</scope>
    <source>
        <strain evidence="1 2">DAOM 197198</strain>
    </source>
</reference>
<keyword evidence="2" id="KW-1185">Reference proteome</keyword>
<evidence type="ECO:0000313" key="1">
    <source>
        <dbReference type="EMBL" id="POG70043.1"/>
    </source>
</evidence>